<evidence type="ECO:0000313" key="2">
    <source>
        <dbReference type="Proteomes" id="UP000307440"/>
    </source>
</evidence>
<keyword evidence="2" id="KW-1185">Reference proteome</keyword>
<dbReference type="EMBL" id="ML210257">
    <property type="protein sequence ID" value="TFK21801.1"/>
    <property type="molecule type" value="Genomic_DNA"/>
</dbReference>
<protein>
    <submittedName>
        <fullName evidence="1">Uncharacterized protein</fullName>
    </submittedName>
</protein>
<sequence length="51" mass="5778">MAEQLLAVNFPSACRTCHSYRPNLEGLAWIQDVTNGDVYELMNAHLPRFPS</sequence>
<gene>
    <name evidence="1" type="ORF">FA15DRAFT_65110</name>
</gene>
<dbReference type="Proteomes" id="UP000307440">
    <property type="component" value="Unassembled WGS sequence"/>
</dbReference>
<organism evidence="1 2">
    <name type="scientific">Coprinopsis marcescibilis</name>
    <name type="common">Agaric fungus</name>
    <name type="synonym">Psathyrella marcescibilis</name>
    <dbReference type="NCBI Taxonomy" id="230819"/>
    <lineage>
        <taxon>Eukaryota</taxon>
        <taxon>Fungi</taxon>
        <taxon>Dikarya</taxon>
        <taxon>Basidiomycota</taxon>
        <taxon>Agaricomycotina</taxon>
        <taxon>Agaricomycetes</taxon>
        <taxon>Agaricomycetidae</taxon>
        <taxon>Agaricales</taxon>
        <taxon>Agaricineae</taxon>
        <taxon>Psathyrellaceae</taxon>
        <taxon>Coprinopsis</taxon>
    </lineage>
</organism>
<accession>A0A5C3KMW5</accession>
<reference evidence="1 2" key="1">
    <citation type="journal article" date="2019" name="Nat. Ecol. Evol.">
        <title>Megaphylogeny resolves global patterns of mushroom evolution.</title>
        <authorList>
            <person name="Varga T."/>
            <person name="Krizsan K."/>
            <person name="Foldi C."/>
            <person name="Dima B."/>
            <person name="Sanchez-Garcia M."/>
            <person name="Sanchez-Ramirez S."/>
            <person name="Szollosi G.J."/>
            <person name="Szarkandi J.G."/>
            <person name="Papp V."/>
            <person name="Albert L."/>
            <person name="Andreopoulos W."/>
            <person name="Angelini C."/>
            <person name="Antonin V."/>
            <person name="Barry K.W."/>
            <person name="Bougher N.L."/>
            <person name="Buchanan P."/>
            <person name="Buyck B."/>
            <person name="Bense V."/>
            <person name="Catcheside P."/>
            <person name="Chovatia M."/>
            <person name="Cooper J."/>
            <person name="Damon W."/>
            <person name="Desjardin D."/>
            <person name="Finy P."/>
            <person name="Geml J."/>
            <person name="Haridas S."/>
            <person name="Hughes K."/>
            <person name="Justo A."/>
            <person name="Karasinski D."/>
            <person name="Kautmanova I."/>
            <person name="Kiss B."/>
            <person name="Kocsube S."/>
            <person name="Kotiranta H."/>
            <person name="LaButti K.M."/>
            <person name="Lechner B.E."/>
            <person name="Liimatainen K."/>
            <person name="Lipzen A."/>
            <person name="Lukacs Z."/>
            <person name="Mihaltcheva S."/>
            <person name="Morgado L.N."/>
            <person name="Niskanen T."/>
            <person name="Noordeloos M.E."/>
            <person name="Ohm R.A."/>
            <person name="Ortiz-Santana B."/>
            <person name="Ovrebo C."/>
            <person name="Racz N."/>
            <person name="Riley R."/>
            <person name="Savchenko A."/>
            <person name="Shiryaev A."/>
            <person name="Soop K."/>
            <person name="Spirin V."/>
            <person name="Szebenyi C."/>
            <person name="Tomsovsky M."/>
            <person name="Tulloss R.E."/>
            <person name="Uehling J."/>
            <person name="Grigoriev I.V."/>
            <person name="Vagvolgyi C."/>
            <person name="Papp T."/>
            <person name="Martin F.M."/>
            <person name="Miettinen O."/>
            <person name="Hibbett D.S."/>
            <person name="Nagy L.G."/>
        </authorList>
    </citation>
    <scope>NUCLEOTIDE SEQUENCE [LARGE SCALE GENOMIC DNA]</scope>
    <source>
        <strain evidence="1 2">CBS 121175</strain>
    </source>
</reference>
<proteinExistence type="predicted"/>
<dbReference type="AlphaFoldDB" id="A0A5C3KMW5"/>
<evidence type="ECO:0000313" key="1">
    <source>
        <dbReference type="EMBL" id="TFK21801.1"/>
    </source>
</evidence>
<name>A0A5C3KMW5_COPMA</name>